<protein>
    <recommendedName>
        <fullName evidence="3">DUF4279 domain-containing protein</fullName>
    </recommendedName>
</protein>
<organism evidence="1 2">
    <name type="scientific">Pedobacter insulae</name>
    <dbReference type="NCBI Taxonomy" id="414048"/>
    <lineage>
        <taxon>Bacteria</taxon>
        <taxon>Pseudomonadati</taxon>
        <taxon>Bacteroidota</taxon>
        <taxon>Sphingobacteriia</taxon>
        <taxon>Sphingobacteriales</taxon>
        <taxon>Sphingobacteriaceae</taxon>
        <taxon>Pedobacter</taxon>
    </lineage>
</organism>
<name>A0A1I3AQD9_9SPHI</name>
<dbReference type="AlphaFoldDB" id="A0A1I3AQD9"/>
<sequence>MCLLKVYSVTNSFKSFEKITKIPVYSTSEKGEQLGNESNNIRIDHKISFDVSEKDWDDFDGQVEDAIIFLAKHFDNLEQLFKTHNVTKAYLDFPIYSRLNTEIVNQNNNLPKELIVIAGKLNLGIEMAIYSIDAFDNE</sequence>
<proteinExistence type="predicted"/>
<keyword evidence="2" id="KW-1185">Reference proteome</keyword>
<dbReference type="RefSeq" id="WP_090998306.1">
    <property type="nucleotide sequence ID" value="NZ_FOPP01000017.1"/>
</dbReference>
<gene>
    <name evidence="1" type="ORF">SAMN04489864_11716</name>
</gene>
<dbReference type="EMBL" id="FOPP01000017">
    <property type="protein sequence ID" value="SFH51581.1"/>
    <property type="molecule type" value="Genomic_DNA"/>
</dbReference>
<reference evidence="1 2" key="1">
    <citation type="submission" date="2016-10" db="EMBL/GenBank/DDBJ databases">
        <authorList>
            <person name="de Groot N.N."/>
        </authorList>
    </citation>
    <scope>NUCLEOTIDE SEQUENCE [LARGE SCALE GENOMIC DNA]</scope>
    <source>
        <strain evidence="1 2">DSM 18684</strain>
    </source>
</reference>
<evidence type="ECO:0008006" key="3">
    <source>
        <dbReference type="Google" id="ProtNLM"/>
    </source>
</evidence>
<evidence type="ECO:0000313" key="1">
    <source>
        <dbReference type="EMBL" id="SFH51581.1"/>
    </source>
</evidence>
<accession>A0A1I3AQD9</accession>
<dbReference type="OrthoDB" id="1493843at2"/>
<dbReference type="Proteomes" id="UP000199666">
    <property type="component" value="Unassembled WGS sequence"/>
</dbReference>
<evidence type="ECO:0000313" key="2">
    <source>
        <dbReference type="Proteomes" id="UP000199666"/>
    </source>
</evidence>